<organism evidence="8 9">
    <name type="scientific">Dreissena polymorpha</name>
    <name type="common">Zebra mussel</name>
    <name type="synonym">Mytilus polymorpha</name>
    <dbReference type="NCBI Taxonomy" id="45954"/>
    <lineage>
        <taxon>Eukaryota</taxon>
        <taxon>Metazoa</taxon>
        <taxon>Spiralia</taxon>
        <taxon>Lophotrochozoa</taxon>
        <taxon>Mollusca</taxon>
        <taxon>Bivalvia</taxon>
        <taxon>Autobranchia</taxon>
        <taxon>Heteroconchia</taxon>
        <taxon>Euheterodonta</taxon>
        <taxon>Imparidentia</taxon>
        <taxon>Neoheterodontei</taxon>
        <taxon>Myida</taxon>
        <taxon>Dreissenoidea</taxon>
        <taxon>Dreissenidae</taxon>
        <taxon>Dreissena</taxon>
    </lineage>
</organism>
<evidence type="ECO:0000256" key="2">
    <source>
        <dbReference type="ARBA" id="ARBA00006528"/>
    </source>
</evidence>
<dbReference type="EMBL" id="JAIWYP010000004">
    <property type="protein sequence ID" value="KAH3839318.1"/>
    <property type="molecule type" value="Genomic_DNA"/>
</dbReference>
<evidence type="ECO:0000256" key="1">
    <source>
        <dbReference type="ARBA" id="ARBA00004141"/>
    </source>
</evidence>
<evidence type="ECO:0000256" key="5">
    <source>
        <dbReference type="ARBA" id="ARBA00022989"/>
    </source>
</evidence>
<protein>
    <recommendedName>
        <fullName evidence="10">Ileal sodium/bile acid cotransporter</fullName>
    </recommendedName>
</protein>
<keyword evidence="4" id="KW-0813">Transport</keyword>
<dbReference type="Proteomes" id="UP000828390">
    <property type="component" value="Unassembled WGS sequence"/>
</dbReference>
<dbReference type="OrthoDB" id="203097at2759"/>
<evidence type="ECO:0000256" key="4">
    <source>
        <dbReference type="ARBA" id="ARBA00022847"/>
    </source>
</evidence>
<dbReference type="InterPro" id="IPR004710">
    <property type="entry name" value="Bilac:Na_transpt"/>
</dbReference>
<evidence type="ECO:0000256" key="7">
    <source>
        <dbReference type="SAM" id="Phobius"/>
    </source>
</evidence>
<dbReference type="PANTHER" id="PTHR10361:SF28">
    <property type="entry name" value="P3 PROTEIN-RELATED"/>
    <property type="match status" value="1"/>
</dbReference>
<dbReference type="InterPro" id="IPR038770">
    <property type="entry name" value="Na+/solute_symporter_sf"/>
</dbReference>
<comment type="caution">
    <text evidence="8">The sequence shown here is derived from an EMBL/GenBank/DDBJ whole genome shotgun (WGS) entry which is preliminary data.</text>
</comment>
<dbReference type="GO" id="GO:0008508">
    <property type="term" value="F:bile acid:sodium symporter activity"/>
    <property type="evidence" value="ECO:0007669"/>
    <property type="project" value="TreeGrafter"/>
</dbReference>
<evidence type="ECO:0000313" key="8">
    <source>
        <dbReference type="EMBL" id="KAH3839318.1"/>
    </source>
</evidence>
<feature type="transmembrane region" description="Helical" evidence="7">
    <location>
        <begin position="180"/>
        <end position="202"/>
    </location>
</feature>
<dbReference type="Gene3D" id="1.20.1530.20">
    <property type="match status" value="1"/>
</dbReference>
<keyword evidence="3 7" id="KW-0812">Transmembrane</keyword>
<feature type="transmembrane region" description="Helical" evidence="7">
    <location>
        <begin position="115"/>
        <end position="134"/>
    </location>
</feature>
<sequence>MDVQELGSGPFTNRSLHDVFGNVSTQSDMAFDLNVTNSTPKTGPGPNTLKTVSDVVLTTTLVIIMLGMGCTIELGKLLKYMRRPVAPAIGMLAQFVVLPLVTFGFAHALQLTEEAAIGMLVMGTCPGGATSNMFSYWADGDVPLSLTMTTLATMLALGMMPLNVWIYSRSWTSERLVIPYVNIVISLASTVAPAAVGIFIRWRWEKLAIKMVQVGSICGALAVVLTMTLMSLLYPFMYRSSWKIYVGAFWLPFLGFAFGYVVAKIFRMNASHARTVALETGIQNFPLCMTLISLSFPKHIIPKIALFPLLYGVFVLTNSCLFVLGYHILKRLKVCSSDSNESTFAAVSQIETDEMLSMEIKAVKASPTKA</sequence>
<dbReference type="PANTHER" id="PTHR10361">
    <property type="entry name" value="SODIUM-BILE ACID COTRANSPORTER"/>
    <property type="match status" value="1"/>
</dbReference>
<name>A0A9D4KGA0_DREPO</name>
<reference evidence="8" key="1">
    <citation type="journal article" date="2019" name="bioRxiv">
        <title>The Genome of the Zebra Mussel, Dreissena polymorpha: A Resource for Invasive Species Research.</title>
        <authorList>
            <person name="McCartney M.A."/>
            <person name="Auch B."/>
            <person name="Kono T."/>
            <person name="Mallez S."/>
            <person name="Zhang Y."/>
            <person name="Obille A."/>
            <person name="Becker A."/>
            <person name="Abrahante J.E."/>
            <person name="Garbe J."/>
            <person name="Badalamenti J.P."/>
            <person name="Herman A."/>
            <person name="Mangelson H."/>
            <person name="Liachko I."/>
            <person name="Sullivan S."/>
            <person name="Sone E.D."/>
            <person name="Koren S."/>
            <person name="Silverstein K.A.T."/>
            <person name="Beckman K.B."/>
            <person name="Gohl D.M."/>
        </authorList>
    </citation>
    <scope>NUCLEOTIDE SEQUENCE</scope>
    <source>
        <strain evidence="8">Duluth1</strain>
        <tissue evidence="8">Whole animal</tissue>
    </source>
</reference>
<feature type="transmembrane region" description="Helical" evidence="7">
    <location>
        <begin position="146"/>
        <end position="168"/>
    </location>
</feature>
<feature type="transmembrane region" description="Helical" evidence="7">
    <location>
        <begin position="242"/>
        <end position="263"/>
    </location>
</feature>
<feature type="transmembrane region" description="Helical" evidence="7">
    <location>
        <begin position="275"/>
        <end position="296"/>
    </location>
</feature>
<evidence type="ECO:0000256" key="6">
    <source>
        <dbReference type="ARBA" id="ARBA00023136"/>
    </source>
</evidence>
<dbReference type="AlphaFoldDB" id="A0A9D4KGA0"/>
<comment type="subcellular location">
    <subcellularLocation>
        <location evidence="1">Membrane</location>
        <topology evidence="1">Multi-pass membrane protein</topology>
    </subcellularLocation>
</comment>
<keyword evidence="4" id="KW-0769">Symport</keyword>
<dbReference type="Pfam" id="PF01758">
    <property type="entry name" value="SBF"/>
    <property type="match status" value="1"/>
</dbReference>
<proteinExistence type="inferred from homology"/>
<reference evidence="8" key="2">
    <citation type="submission" date="2020-11" db="EMBL/GenBank/DDBJ databases">
        <authorList>
            <person name="McCartney M.A."/>
            <person name="Auch B."/>
            <person name="Kono T."/>
            <person name="Mallez S."/>
            <person name="Becker A."/>
            <person name="Gohl D.M."/>
            <person name="Silverstein K.A.T."/>
            <person name="Koren S."/>
            <person name="Bechman K.B."/>
            <person name="Herman A."/>
            <person name="Abrahante J.E."/>
            <person name="Garbe J."/>
        </authorList>
    </citation>
    <scope>NUCLEOTIDE SEQUENCE</scope>
    <source>
        <strain evidence="8">Duluth1</strain>
        <tissue evidence="8">Whole animal</tissue>
    </source>
</reference>
<dbReference type="GO" id="GO:0016020">
    <property type="term" value="C:membrane"/>
    <property type="evidence" value="ECO:0007669"/>
    <property type="project" value="UniProtKB-SubCell"/>
</dbReference>
<evidence type="ECO:0008006" key="10">
    <source>
        <dbReference type="Google" id="ProtNLM"/>
    </source>
</evidence>
<feature type="transmembrane region" description="Helical" evidence="7">
    <location>
        <begin position="55"/>
        <end position="74"/>
    </location>
</feature>
<keyword evidence="6 7" id="KW-0472">Membrane</keyword>
<evidence type="ECO:0000313" key="9">
    <source>
        <dbReference type="Proteomes" id="UP000828390"/>
    </source>
</evidence>
<evidence type="ECO:0000256" key="3">
    <source>
        <dbReference type="ARBA" id="ARBA00022692"/>
    </source>
</evidence>
<comment type="similarity">
    <text evidence="2">Belongs to the bile acid:sodium symporter (BASS) (TC 2.A.28) family.</text>
</comment>
<dbReference type="FunFam" id="1.20.1530.20:FF:000035">
    <property type="entry name" value="Uncharacterized protein"/>
    <property type="match status" value="1"/>
</dbReference>
<accession>A0A9D4KGA0</accession>
<keyword evidence="9" id="KW-1185">Reference proteome</keyword>
<feature type="transmembrane region" description="Helical" evidence="7">
    <location>
        <begin position="214"/>
        <end position="236"/>
    </location>
</feature>
<feature type="transmembrane region" description="Helical" evidence="7">
    <location>
        <begin position="308"/>
        <end position="329"/>
    </location>
</feature>
<feature type="transmembrane region" description="Helical" evidence="7">
    <location>
        <begin position="86"/>
        <end position="109"/>
    </location>
</feature>
<gene>
    <name evidence="8" type="ORF">DPMN_112745</name>
</gene>
<keyword evidence="5 7" id="KW-1133">Transmembrane helix</keyword>
<dbReference type="InterPro" id="IPR002657">
    <property type="entry name" value="BilAc:Na_symport/Acr3"/>
</dbReference>